<dbReference type="Pfam" id="PF00072">
    <property type="entry name" value="Response_reg"/>
    <property type="match status" value="2"/>
</dbReference>
<dbReference type="InterPro" id="IPR003594">
    <property type="entry name" value="HATPase_dom"/>
</dbReference>
<comment type="catalytic activity">
    <reaction evidence="1">
        <text>ATP + protein L-histidine = ADP + protein N-phospho-L-histidine.</text>
        <dbReference type="EC" id="2.7.13.3"/>
    </reaction>
</comment>
<dbReference type="Gene3D" id="1.10.287.130">
    <property type="match status" value="1"/>
</dbReference>
<dbReference type="PANTHER" id="PTHR45339">
    <property type="entry name" value="HYBRID SIGNAL TRANSDUCTION HISTIDINE KINASE J"/>
    <property type="match status" value="1"/>
</dbReference>
<protein>
    <recommendedName>
        <fullName evidence="2">histidine kinase</fullName>
        <ecNumber evidence="2">2.7.13.3</ecNumber>
    </recommendedName>
</protein>
<evidence type="ECO:0000256" key="2">
    <source>
        <dbReference type="ARBA" id="ARBA00012438"/>
    </source>
</evidence>
<dbReference type="Gene3D" id="3.30.565.10">
    <property type="entry name" value="Histidine kinase-like ATPase, C-terminal domain"/>
    <property type="match status" value="1"/>
</dbReference>
<evidence type="ECO:0000313" key="10">
    <source>
        <dbReference type="EMBL" id="MEY1661247.1"/>
    </source>
</evidence>
<feature type="modified residue" description="4-aspartylphosphate" evidence="5">
    <location>
        <position position="712"/>
    </location>
</feature>
<dbReference type="PROSITE" id="PS50110">
    <property type="entry name" value="RESPONSE_REGULATORY"/>
    <property type="match status" value="2"/>
</dbReference>
<keyword evidence="6" id="KW-0472">Membrane</keyword>
<dbReference type="EMBL" id="JBGCUO010000001">
    <property type="protein sequence ID" value="MEY1661247.1"/>
    <property type="molecule type" value="Genomic_DNA"/>
</dbReference>
<keyword evidence="3 5" id="KW-0597">Phosphoprotein</keyword>
<proteinExistence type="predicted"/>
<reference evidence="10 11" key="1">
    <citation type="submission" date="2024-07" db="EMBL/GenBank/DDBJ databases">
        <authorList>
            <person name="Ren Q."/>
        </authorList>
    </citation>
    <scope>NUCLEOTIDE SEQUENCE [LARGE SCALE GENOMIC DNA]</scope>
    <source>
        <strain evidence="10 11">REN37</strain>
    </source>
</reference>
<feature type="transmembrane region" description="Helical" evidence="6">
    <location>
        <begin position="374"/>
        <end position="394"/>
    </location>
</feature>
<feature type="chain" id="PRO_5046004307" description="histidine kinase" evidence="7">
    <location>
        <begin position="31"/>
        <end position="938"/>
    </location>
</feature>
<dbReference type="Pfam" id="PF00512">
    <property type="entry name" value="HisKA"/>
    <property type="match status" value="1"/>
</dbReference>
<feature type="domain" description="Response regulatory" evidence="9">
    <location>
        <begin position="803"/>
        <end position="922"/>
    </location>
</feature>
<sequence length="938" mass="102798">MGPTSRSACPVWLRLCVALWALLWVQLAAAAPPPPYLVPADISDATITMYSEYLSDPRGSLTLEQVRALPNAAFHPATRNSEFLGFSNDVWWIRVALSNPGAQPRSLLLSLLPGRFAELDFHRPEGDHYRLSESGHLRQPPWGDVAFRTATWRVELPPHSTQVFYLRVRPDRAFNYALSLSTAESFLTHYSREDALLLSLGGLLGGLALFTFAQLLKLRQRVYAYYTLYLAGLASAALAEAGLLGFQFLFWPGLSPHLEAFGGLLALAACAAFTRSFLDTRYRMPWADGWLILMLLLALVGALVGWWLPASHALQWMYLLCLFGVLLFTLVSAAGWIARVPGAGLYLLARLPLLTAVLCMVLITFGVVPLELNAAMAVMIGGVFEALLFAVGLADKSRQDLRRHLLDEQAEALSKATWRARSDTLSRLSHEIRTPMSGILGMAEILQDTPLTPNQRDCVQAIETAGGSLLRMLNDVVEYARLEHGHTEVEQVHFDLQERVMEAVELFRERAAEKQVELIAHVHSNVALRVAGDPGRLKQILINVIGAGIRHAQPGELLLDISRAPTGQLDELRFELEGSALGVHEAPFAPLVSAQDDALQDSAALGLTIARQLVDILGGRCGLRHGRTGVALWFTLSLPAVEQPARAGADYRLLQDRSLLVVDDSSTVTRVIRQQALSWGMRVTACHDPREALASLRSQINLDDPYDLVLLDQNLPGMSGLQLAARILEDPQVHPSPRLLMLTGVNDSGSEITARSIGIHGVLLKPVSGAVLRETLAGLLGAASATQQPEAEQDSRLPDPGLRLLVAEDHQLSQKVIRGMLAKLGLDAHIVSNGREAVDAMQRGRYDMILMDCEMPDMDGFEAARALRSWEREQGRKPVPIIALTAHILREHRERSLGAGMNAHIAKPIELDVLRRTIVQFSPTEGSAAYAPDESGLS</sequence>
<dbReference type="InterPro" id="IPR011622">
    <property type="entry name" value="7TMR_DISM_rcpt_extracell_dom2"/>
</dbReference>
<feature type="transmembrane region" description="Helical" evidence="6">
    <location>
        <begin position="290"/>
        <end position="310"/>
    </location>
</feature>
<evidence type="ECO:0000256" key="3">
    <source>
        <dbReference type="ARBA" id="ARBA00022553"/>
    </source>
</evidence>
<dbReference type="SUPFAM" id="SSF52172">
    <property type="entry name" value="CheY-like"/>
    <property type="match status" value="2"/>
</dbReference>
<feature type="transmembrane region" description="Helical" evidence="6">
    <location>
        <begin position="195"/>
        <end position="216"/>
    </location>
</feature>
<dbReference type="SMART" id="SM00387">
    <property type="entry name" value="HATPase_c"/>
    <property type="match status" value="1"/>
</dbReference>
<evidence type="ECO:0000256" key="1">
    <source>
        <dbReference type="ARBA" id="ARBA00000085"/>
    </source>
</evidence>
<dbReference type="Proteomes" id="UP001562065">
    <property type="component" value="Unassembled WGS sequence"/>
</dbReference>
<evidence type="ECO:0000313" key="11">
    <source>
        <dbReference type="Proteomes" id="UP001562065"/>
    </source>
</evidence>
<comment type="caution">
    <text evidence="10">The sequence shown here is derived from an EMBL/GenBank/DDBJ whole genome shotgun (WGS) entry which is preliminary data.</text>
</comment>
<gene>
    <name evidence="10" type="ORF">AB5I84_03695</name>
</gene>
<dbReference type="CDD" id="cd00082">
    <property type="entry name" value="HisKA"/>
    <property type="match status" value="1"/>
</dbReference>
<name>A0ABV4AEJ5_9GAMM</name>
<dbReference type="InterPro" id="IPR011623">
    <property type="entry name" value="7TMR_DISM_rcpt_extracell_dom1"/>
</dbReference>
<evidence type="ECO:0000259" key="9">
    <source>
        <dbReference type="PROSITE" id="PS50110"/>
    </source>
</evidence>
<feature type="signal peptide" evidence="7">
    <location>
        <begin position="1"/>
        <end position="30"/>
    </location>
</feature>
<dbReference type="InterPro" id="IPR003661">
    <property type="entry name" value="HisK_dim/P_dom"/>
</dbReference>
<evidence type="ECO:0000259" key="8">
    <source>
        <dbReference type="PROSITE" id="PS50109"/>
    </source>
</evidence>
<dbReference type="Pfam" id="PF07696">
    <property type="entry name" value="7TMR-DISMED2"/>
    <property type="match status" value="1"/>
</dbReference>
<dbReference type="InterPro" id="IPR005467">
    <property type="entry name" value="His_kinase_dom"/>
</dbReference>
<dbReference type="SMART" id="SM00388">
    <property type="entry name" value="HisKA"/>
    <property type="match status" value="1"/>
</dbReference>
<feature type="modified residue" description="4-aspartylphosphate" evidence="5">
    <location>
        <position position="852"/>
    </location>
</feature>
<dbReference type="RefSeq" id="WP_369454498.1">
    <property type="nucleotide sequence ID" value="NZ_JBGCUO010000001.1"/>
</dbReference>
<dbReference type="InterPro" id="IPR001789">
    <property type="entry name" value="Sig_transdc_resp-reg_receiver"/>
</dbReference>
<dbReference type="SUPFAM" id="SSF55874">
    <property type="entry name" value="ATPase domain of HSP90 chaperone/DNA topoisomerase II/histidine kinase"/>
    <property type="match status" value="1"/>
</dbReference>
<dbReference type="PANTHER" id="PTHR45339:SF1">
    <property type="entry name" value="HYBRID SIGNAL TRANSDUCTION HISTIDINE KINASE J"/>
    <property type="match status" value="1"/>
</dbReference>
<feature type="domain" description="Response regulatory" evidence="9">
    <location>
        <begin position="658"/>
        <end position="780"/>
    </location>
</feature>
<evidence type="ECO:0000256" key="6">
    <source>
        <dbReference type="SAM" id="Phobius"/>
    </source>
</evidence>
<feature type="transmembrane region" description="Helical" evidence="6">
    <location>
        <begin position="260"/>
        <end position="278"/>
    </location>
</feature>
<feature type="transmembrane region" description="Helical" evidence="6">
    <location>
        <begin position="228"/>
        <end position="254"/>
    </location>
</feature>
<accession>A0ABV4AEJ5</accession>
<dbReference type="Pfam" id="PF02518">
    <property type="entry name" value="HATPase_c"/>
    <property type="match status" value="1"/>
</dbReference>
<dbReference type="CDD" id="cd17546">
    <property type="entry name" value="REC_hyHK_CKI1_RcsC-like"/>
    <property type="match status" value="2"/>
</dbReference>
<keyword evidence="7" id="KW-0732">Signal</keyword>
<dbReference type="Gene3D" id="3.40.50.2300">
    <property type="match status" value="2"/>
</dbReference>
<organism evidence="10 11">
    <name type="scientific">Isoalcanivorax beigongshangi</name>
    <dbReference type="NCBI Taxonomy" id="3238810"/>
    <lineage>
        <taxon>Bacteria</taxon>
        <taxon>Pseudomonadati</taxon>
        <taxon>Pseudomonadota</taxon>
        <taxon>Gammaproteobacteria</taxon>
        <taxon>Oceanospirillales</taxon>
        <taxon>Alcanivoracaceae</taxon>
        <taxon>Isoalcanivorax</taxon>
    </lineage>
</organism>
<dbReference type="InterPro" id="IPR036890">
    <property type="entry name" value="HATPase_C_sf"/>
</dbReference>
<keyword evidence="6" id="KW-1133">Transmembrane helix</keyword>
<evidence type="ECO:0000256" key="5">
    <source>
        <dbReference type="PROSITE-ProRule" id="PRU00169"/>
    </source>
</evidence>
<dbReference type="InterPro" id="IPR011006">
    <property type="entry name" value="CheY-like_superfamily"/>
</dbReference>
<keyword evidence="4" id="KW-0902">Two-component regulatory system</keyword>
<keyword evidence="6" id="KW-0812">Transmembrane</keyword>
<keyword evidence="11" id="KW-1185">Reference proteome</keyword>
<dbReference type="Pfam" id="PF07695">
    <property type="entry name" value="7TMR-DISM_7TM"/>
    <property type="match status" value="1"/>
</dbReference>
<dbReference type="PROSITE" id="PS50109">
    <property type="entry name" value="HIS_KIN"/>
    <property type="match status" value="1"/>
</dbReference>
<dbReference type="Gene3D" id="2.60.40.2380">
    <property type="match status" value="1"/>
</dbReference>
<feature type="domain" description="Histidine kinase" evidence="8">
    <location>
        <begin position="427"/>
        <end position="642"/>
    </location>
</feature>
<dbReference type="SUPFAM" id="SSF47384">
    <property type="entry name" value="Homodimeric domain of signal transducing histidine kinase"/>
    <property type="match status" value="1"/>
</dbReference>
<feature type="transmembrane region" description="Helical" evidence="6">
    <location>
        <begin position="345"/>
        <end position="368"/>
    </location>
</feature>
<dbReference type="SMART" id="SM00448">
    <property type="entry name" value="REC"/>
    <property type="match status" value="2"/>
</dbReference>
<evidence type="ECO:0000256" key="4">
    <source>
        <dbReference type="ARBA" id="ARBA00023012"/>
    </source>
</evidence>
<evidence type="ECO:0000256" key="7">
    <source>
        <dbReference type="SAM" id="SignalP"/>
    </source>
</evidence>
<dbReference type="EC" id="2.7.13.3" evidence="2"/>
<dbReference type="InterPro" id="IPR036097">
    <property type="entry name" value="HisK_dim/P_sf"/>
</dbReference>
<feature type="transmembrane region" description="Helical" evidence="6">
    <location>
        <begin position="316"/>
        <end position="338"/>
    </location>
</feature>